<feature type="signal peptide" evidence="2">
    <location>
        <begin position="1"/>
        <end position="19"/>
    </location>
</feature>
<evidence type="ECO:0000313" key="5">
    <source>
        <dbReference type="Proteomes" id="UP000249239"/>
    </source>
</evidence>
<name>A0A2W7Q411_9BACT</name>
<feature type="domain" description="Outer membrane protein beta-barrel" evidence="3">
    <location>
        <begin position="5"/>
        <end position="209"/>
    </location>
</feature>
<dbReference type="Proteomes" id="UP000249239">
    <property type="component" value="Unassembled WGS sequence"/>
</dbReference>
<gene>
    <name evidence="4" type="ORF">LX69_01894</name>
</gene>
<dbReference type="AlphaFoldDB" id="A0A2W7Q411"/>
<proteinExistence type="predicted"/>
<dbReference type="InterPro" id="IPR027385">
    <property type="entry name" value="Beta-barrel_OMP"/>
</dbReference>
<reference evidence="4 5" key="1">
    <citation type="submission" date="2018-06" db="EMBL/GenBank/DDBJ databases">
        <title>Genomic Encyclopedia of Archaeal and Bacterial Type Strains, Phase II (KMG-II): from individual species to whole genera.</title>
        <authorList>
            <person name="Goeker M."/>
        </authorList>
    </citation>
    <scope>NUCLEOTIDE SEQUENCE [LARGE SCALE GENOMIC DNA]</scope>
    <source>
        <strain evidence="4 5">DSM 6779</strain>
    </source>
</reference>
<keyword evidence="1 2" id="KW-0732">Signal</keyword>
<dbReference type="RefSeq" id="WP_111445751.1">
    <property type="nucleotide sequence ID" value="NZ_QKZK01000013.1"/>
</dbReference>
<organism evidence="4 5">
    <name type="scientific">Breznakibacter xylanolyticus</name>
    <dbReference type="NCBI Taxonomy" id="990"/>
    <lineage>
        <taxon>Bacteria</taxon>
        <taxon>Pseudomonadati</taxon>
        <taxon>Bacteroidota</taxon>
        <taxon>Bacteroidia</taxon>
        <taxon>Marinilabiliales</taxon>
        <taxon>Marinilabiliaceae</taxon>
        <taxon>Breznakibacter</taxon>
    </lineage>
</organism>
<dbReference type="EMBL" id="QKZK01000013">
    <property type="protein sequence ID" value="PZX16399.1"/>
    <property type="molecule type" value="Genomic_DNA"/>
</dbReference>
<sequence>MKKLIFTAAVAMMAFAAQAQTSFGVTGGINFQNLNGEEAGEDTDNKLKTGFLLGVNAEIAVADDFYFQPGLQFAVKGAKGDNDTKINLNYLEVPLNFLYKPLFGDGHLILGFGPYLAYGIGGKVKNDSGEMDIEFKSDVKESDDDNKMYVAPFDAGANIFFGYEFSNRLSFQLNTQLGFINIVPKYDGEKPKDTSMKNTGFGFSVGYRF</sequence>
<dbReference type="Pfam" id="PF13505">
    <property type="entry name" value="OMP_b-brl"/>
    <property type="match status" value="1"/>
</dbReference>
<evidence type="ECO:0000313" key="4">
    <source>
        <dbReference type="EMBL" id="PZX16399.1"/>
    </source>
</evidence>
<protein>
    <submittedName>
        <fullName evidence="4">Outer membrane protein with beta-barrel domain</fullName>
    </submittedName>
</protein>
<dbReference type="OrthoDB" id="1429208at2"/>
<keyword evidence="5" id="KW-1185">Reference proteome</keyword>
<evidence type="ECO:0000259" key="3">
    <source>
        <dbReference type="Pfam" id="PF13505"/>
    </source>
</evidence>
<evidence type="ECO:0000256" key="1">
    <source>
        <dbReference type="ARBA" id="ARBA00022729"/>
    </source>
</evidence>
<comment type="caution">
    <text evidence="4">The sequence shown here is derived from an EMBL/GenBank/DDBJ whole genome shotgun (WGS) entry which is preliminary data.</text>
</comment>
<feature type="chain" id="PRO_5016122209" evidence="2">
    <location>
        <begin position="20"/>
        <end position="209"/>
    </location>
</feature>
<evidence type="ECO:0000256" key="2">
    <source>
        <dbReference type="SAM" id="SignalP"/>
    </source>
</evidence>
<accession>A0A2W7Q411</accession>